<dbReference type="Proteomes" id="UP000694546">
    <property type="component" value="Chromosome 22"/>
</dbReference>
<keyword evidence="4 6" id="KW-1133">Transmembrane helix</keyword>
<dbReference type="Ensembl" id="ENSGMOT00000063824.1">
    <property type="protein sequence ID" value="ENSGMOP00000060187.1"/>
    <property type="gene ID" value="ENSGMOG00000004679.2"/>
</dbReference>
<dbReference type="Pfam" id="PF12304">
    <property type="entry name" value="BCLP"/>
    <property type="match status" value="1"/>
</dbReference>
<sequence>MGTRMHCASLEDPNALMRMGLSVILIGHVNFLLGALVHGAVLRHINLHKQARAMEYSISNVMALSAGLAIIVGILAIILSKNKSDRKLTWALFALSLLSSLMGAAAAVGLLLSVVRAIVHGGRSLLTHCRFPDAIGYSSITNECPFDPTRIYVSVFLETIIKCSQHYVVESRLVASTHSCPPPSLPPPEHHSHPLGAPHRHVPGPAGVLLPVLRRLHLLPGPDLLPRTPSRPPPGGEACTHAHVHVRTRTVCGCRTHTRDVWVETQTHCLCRTRSRSR</sequence>
<dbReference type="AlphaFoldDB" id="A0A8C5CDY3"/>
<keyword evidence="8" id="KW-1185">Reference proteome</keyword>
<evidence type="ECO:0000256" key="1">
    <source>
        <dbReference type="ARBA" id="ARBA00004141"/>
    </source>
</evidence>
<keyword evidence="5 6" id="KW-0472">Membrane</keyword>
<evidence type="ECO:0000313" key="8">
    <source>
        <dbReference type="Proteomes" id="UP000694546"/>
    </source>
</evidence>
<keyword evidence="3 6" id="KW-0812">Transmembrane</keyword>
<evidence type="ECO:0000256" key="2">
    <source>
        <dbReference type="ARBA" id="ARBA00011030"/>
    </source>
</evidence>
<evidence type="ECO:0000256" key="5">
    <source>
        <dbReference type="ARBA" id="ARBA00023136"/>
    </source>
</evidence>
<dbReference type="PANTHER" id="PTHR31258">
    <property type="entry name" value="KERATINOCYTE-ASSOCIATED PROTEIN 3"/>
    <property type="match status" value="1"/>
</dbReference>
<feature type="transmembrane region" description="Helical" evidence="6">
    <location>
        <begin position="20"/>
        <end position="41"/>
    </location>
</feature>
<reference evidence="7" key="2">
    <citation type="submission" date="2025-09" db="UniProtKB">
        <authorList>
            <consortium name="Ensembl"/>
        </authorList>
    </citation>
    <scope>IDENTIFICATION</scope>
</reference>
<accession>A0A8C5CDY3</accession>
<comment type="similarity">
    <text evidence="2">Belongs to the TMEM54 family.</text>
</comment>
<name>A0A8C5CDY3_GADMO</name>
<proteinExistence type="inferred from homology"/>
<feature type="transmembrane region" description="Helical" evidence="6">
    <location>
        <begin position="61"/>
        <end position="79"/>
    </location>
</feature>
<organism evidence="7 8">
    <name type="scientific">Gadus morhua</name>
    <name type="common">Atlantic cod</name>
    <dbReference type="NCBI Taxonomy" id="8049"/>
    <lineage>
        <taxon>Eukaryota</taxon>
        <taxon>Metazoa</taxon>
        <taxon>Chordata</taxon>
        <taxon>Craniata</taxon>
        <taxon>Vertebrata</taxon>
        <taxon>Euteleostomi</taxon>
        <taxon>Actinopterygii</taxon>
        <taxon>Neopterygii</taxon>
        <taxon>Teleostei</taxon>
        <taxon>Neoteleostei</taxon>
        <taxon>Acanthomorphata</taxon>
        <taxon>Zeiogadaria</taxon>
        <taxon>Gadariae</taxon>
        <taxon>Gadiformes</taxon>
        <taxon>Gadoidei</taxon>
        <taxon>Gadidae</taxon>
        <taxon>Gadus</taxon>
    </lineage>
</organism>
<reference evidence="7" key="1">
    <citation type="submission" date="2025-08" db="UniProtKB">
        <authorList>
            <consortium name="Ensembl"/>
        </authorList>
    </citation>
    <scope>IDENTIFICATION</scope>
</reference>
<evidence type="ECO:0000256" key="4">
    <source>
        <dbReference type="ARBA" id="ARBA00022989"/>
    </source>
</evidence>
<dbReference type="GeneTree" id="ENSGT00390000004700"/>
<dbReference type="PANTHER" id="PTHR31258:SF5">
    <property type="entry name" value="TMEM54 PROTEIN-RELATED"/>
    <property type="match status" value="1"/>
</dbReference>
<feature type="transmembrane region" description="Helical" evidence="6">
    <location>
        <begin position="91"/>
        <end position="115"/>
    </location>
</feature>
<comment type="subcellular location">
    <subcellularLocation>
        <location evidence="1">Membrane</location>
        <topology evidence="1">Multi-pass membrane protein</topology>
    </subcellularLocation>
</comment>
<dbReference type="GO" id="GO:0016020">
    <property type="term" value="C:membrane"/>
    <property type="evidence" value="ECO:0007669"/>
    <property type="project" value="UniProtKB-SubCell"/>
</dbReference>
<dbReference type="InterPro" id="IPR020977">
    <property type="entry name" value="Beta-casein-like"/>
</dbReference>
<protein>
    <submittedName>
        <fullName evidence="7">Transmembrane protein 54b</fullName>
    </submittedName>
</protein>
<evidence type="ECO:0000256" key="3">
    <source>
        <dbReference type="ARBA" id="ARBA00022692"/>
    </source>
</evidence>
<evidence type="ECO:0000313" key="7">
    <source>
        <dbReference type="Ensembl" id="ENSGMOP00000060187.1"/>
    </source>
</evidence>
<evidence type="ECO:0000256" key="6">
    <source>
        <dbReference type="SAM" id="Phobius"/>
    </source>
</evidence>